<dbReference type="GO" id="GO:0004674">
    <property type="term" value="F:protein serine/threonine kinase activity"/>
    <property type="evidence" value="ECO:0007669"/>
    <property type="project" value="UniProtKB-KW"/>
</dbReference>
<keyword evidence="9 12" id="KW-1015">Disulfide bond</keyword>
<keyword evidence="15" id="KW-1133">Transmembrane helix</keyword>
<keyword evidence="16" id="KW-0732">Signal</keyword>
<dbReference type="InterPro" id="IPR050660">
    <property type="entry name" value="NEK_Ser/Thr_kinase"/>
</dbReference>
<sequence length="1437" mass="156931">MKHSFSSRQKQILLLVVILVIIGWLSSPNPEYILGIPVKYKTHTIAGSYYVEGVTETYDLGEFTPLNQIGAAVMNDQQEIFVSDISNHVIRKILSNGTSILFAGVATAGYNGEGLHALQTQFNRPTGLSLAANGDLFIADTGNSLIRKISASARMVSNIGKSMDFNNPMSVFVLDDTNVYVADTGNELIKHVNTLTGKITIVAGGGSILRNNVLGTNSKITAPQGIHVTKSGVIFVGDMAGWVRKIEGPTLGQQIISSLPGRFTSPKGISMNSNNELLVADSGTNSVYLISSDGTRTTILAGNGTNANGEFINARLAWINQPSFVQATTQGDVIITENRKVKRLKDGLISTICGRYVNNLKYGDGMKATNYGVTIHPYHISVNNKGELLIVDSDFHTVRKVLNNGAIITIAGIPKTLGYNGDGKASQVMLSNPSGIYIYENGEILIADRGNNMIRIIQNNGNMTTLFNATSPVSVFATGVNFTQGEIYFSNVTGIYKRDRWFNIFLVYKYQTTPLDVTALKFHVQVKEDGNVIYLSEYGQYALVNYFEKNQTNATLLHDSNNQTLSSIFVKNSTLFFVKGYSRIYQLQIDGSIQQQLVAGVEPIDGYEVAGYSGELLNAKESMLRYPNCLFVSNEGEVFFSEKSGLVRKVTRDGLVVSVAGRTPFKTGGLSPTQSIFPLVLGVAPVNDGGFITQVNDPNFSNMLLLINSTTGIMKLLAGHRVKLPLSPSKYEGPLTYSFIGLPFFTSDLKSGELIVIDSKNHLIYKVFNNDTISLVAGNPLSSGFSEDGTPAYMSKLRIPKIPVISPNKEIIFAEWGSERIRKISNSGILSTVVNSTKTVQGLAISPAGDIYFSDTVSNVIKVFNISTNSVSLVAGNGKQGFFGQNVSALEATFKAPTALAFAKNGDLIIMDSGNSCIRKVSNGNVTTIAGVPFAADTCKYNGDGLLSTLSCMSEGTSMFVDNYGNIIFGDTSNGLVRQLTPFCEGNFTLDSTYSECVCLNGWTGMSCEIPICNGTSASMIGTVCSGRGQCKNPNVCVCDKGFEGTFCEQFTKSSSETSSTTIIVAVVVPIGLIVLILVAVIVMSALLLSLRRRRKGNDQDMELNNHKHTTMFVKSDTIELVNSDAITTTDRQTLSDFPSDASVNFTPLLSSSSRESASRTISQHDPFARYQNIQKIGQGGFGSVFKALDSKTNKTVAVKVLKFSSMEELNNLMKEGIELLKINHDNILKVNDVFVSKDQLLCLEMDFCDHGDLNRFTSDTSSSACSENMIKQIIYQICCALSYIHGTLNMIHRDIKPSNIFIKDLKDDNIWVVLADFGLAKGNSISEHQSYAGTPLYMSPEICMGCKYYSNTDIYSLGVTIYQIMTRDIYTSISHILLSKDSQESKQFLRNKMMNEETYSEELIELVIQMMDKDNVTRPNAQDILSLPYFNNNKKK</sequence>
<dbReference type="GeneID" id="68112397"/>
<dbReference type="OMA" id="EWGSERI"/>
<evidence type="ECO:0000256" key="9">
    <source>
        <dbReference type="ARBA" id="ARBA00023157"/>
    </source>
</evidence>
<dbReference type="OrthoDB" id="40902at2759"/>
<dbReference type="VEuPathDB" id="AmoebaDB:NF0104530"/>
<evidence type="ECO:0000256" key="11">
    <source>
        <dbReference type="ARBA" id="ARBA00048679"/>
    </source>
</evidence>
<evidence type="ECO:0000256" key="13">
    <source>
        <dbReference type="PROSITE-ProRule" id="PRU00504"/>
    </source>
</evidence>
<dbReference type="VEuPathDB" id="AmoebaDB:NF0104540"/>
<feature type="domain" description="EGF-like" evidence="18">
    <location>
        <begin position="1009"/>
        <end position="1049"/>
    </location>
</feature>
<feature type="disulfide bond" evidence="12">
    <location>
        <begin position="1039"/>
        <end position="1048"/>
    </location>
</feature>
<dbReference type="PROSITE" id="PS01186">
    <property type="entry name" value="EGF_2"/>
    <property type="match status" value="1"/>
</dbReference>
<dbReference type="InterPro" id="IPR000742">
    <property type="entry name" value="EGF"/>
</dbReference>
<dbReference type="PROSITE" id="PS00022">
    <property type="entry name" value="EGF_1"/>
    <property type="match status" value="1"/>
</dbReference>
<evidence type="ECO:0000256" key="5">
    <source>
        <dbReference type="ARBA" id="ARBA00022737"/>
    </source>
</evidence>
<reference evidence="19 20" key="1">
    <citation type="journal article" date="2019" name="Sci. Rep.">
        <title>Nanopore sequencing improves the draft genome of the human pathogenic amoeba Naegleria fowleri.</title>
        <authorList>
            <person name="Liechti N."/>
            <person name="Schurch N."/>
            <person name="Bruggmann R."/>
            <person name="Wittwer M."/>
        </authorList>
    </citation>
    <scope>NUCLEOTIDE SEQUENCE [LARGE SCALE GENOMIC DNA]</scope>
    <source>
        <strain evidence="19 20">ATCC 30894</strain>
    </source>
</reference>
<dbReference type="VEuPathDB" id="AmoebaDB:NF0104520"/>
<feature type="repeat" description="NHL" evidence="13">
    <location>
        <begin position="256"/>
        <end position="293"/>
    </location>
</feature>
<comment type="caution">
    <text evidence="12">Lacks conserved residue(s) required for the propagation of feature annotation.</text>
</comment>
<gene>
    <name evidence="19" type="ORF">FDP41_005179</name>
</gene>
<name>A0A6A5BLW4_NAEFO</name>
<evidence type="ECO:0000256" key="2">
    <source>
        <dbReference type="ARBA" id="ARBA00012513"/>
    </source>
</evidence>
<evidence type="ECO:0000259" key="18">
    <source>
        <dbReference type="PROSITE" id="PS50026"/>
    </source>
</evidence>
<dbReference type="Pfam" id="PF07974">
    <property type="entry name" value="EGF_2"/>
    <property type="match status" value="1"/>
</dbReference>
<dbReference type="PROSITE" id="PS00108">
    <property type="entry name" value="PROTEIN_KINASE_ST"/>
    <property type="match status" value="1"/>
</dbReference>
<dbReference type="GO" id="GO:0005524">
    <property type="term" value="F:ATP binding"/>
    <property type="evidence" value="ECO:0007669"/>
    <property type="project" value="UniProtKB-UniRule"/>
</dbReference>
<evidence type="ECO:0000313" key="20">
    <source>
        <dbReference type="Proteomes" id="UP000444721"/>
    </source>
</evidence>
<dbReference type="InterPro" id="IPR001258">
    <property type="entry name" value="NHL_repeat"/>
</dbReference>
<evidence type="ECO:0000256" key="4">
    <source>
        <dbReference type="ARBA" id="ARBA00022679"/>
    </source>
</evidence>
<evidence type="ECO:0000256" key="3">
    <source>
        <dbReference type="ARBA" id="ARBA00022527"/>
    </source>
</evidence>
<feature type="binding site" evidence="14">
    <location>
        <position position="1200"/>
    </location>
    <ligand>
        <name>ATP</name>
        <dbReference type="ChEBI" id="CHEBI:30616"/>
    </ligand>
</feature>
<evidence type="ECO:0000259" key="17">
    <source>
        <dbReference type="PROSITE" id="PS50011"/>
    </source>
</evidence>
<dbReference type="Gene3D" id="1.10.510.10">
    <property type="entry name" value="Transferase(Phosphotransferase) domain 1"/>
    <property type="match status" value="1"/>
</dbReference>
<dbReference type="RefSeq" id="XP_044560565.1">
    <property type="nucleotide sequence ID" value="XM_044708675.1"/>
</dbReference>
<dbReference type="Gene3D" id="2.120.10.30">
    <property type="entry name" value="TolB, C-terminal domain"/>
    <property type="match status" value="6"/>
</dbReference>
<keyword evidence="6 14" id="KW-0547">Nucleotide-binding</keyword>
<dbReference type="Gene3D" id="2.40.10.500">
    <property type="match status" value="1"/>
</dbReference>
<dbReference type="InterPro" id="IPR017441">
    <property type="entry name" value="Protein_kinase_ATP_BS"/>
</dbReference>
<dbReference type="InterPro" id="IPR013111">
    <property type="entry name" value="EGF_extracell"/>
</dbReference>
<dbReference type="PROSITE" id="PS50011">
    <property type="entry name" value="PROTEIN_KINASE_DOM"/>
    <property type="match status" value="1"/>
</dbReference>
<evidence type="ECO:0000256" key="16">
    <source>
        <dbReference type="SAM" id="SignalP"/>
    </source>
</evidence>
<keyword evidence="15" id="KW-0472">Membrane</keyword>
<dbReference type="InterPro" id="IPR011042">
    <property type="entry name" value="6-blade_b-propeller_TolB-like"/>
</dbReference>
<evidence type="ECO:0000256" key="14">
    <source>
        <dbReference type="PROSITE-ProRule" id="PRU10141"/>
    </source>
</evidence>
<dbReference type="InterPro" id="IPR008271">
    <property type="entry name" value="Ser/Thr_kinase_AS"/>
</dbReference>
<feature type="domain" description="Protein kinase" evidence="17">
    <location>
        <begin position="1171"/>
        <end position="1431"/>
    </location>
</feature>
<dbReference type="SUPFAM" id="SSF56112">
    <property type="entry name" value="Protein kinase-like (PK-like)"/>
    <property type="match status" value="1"/>
</dbReference>
<dbReference type="EC" id="2.7.11.1" evidence="2"/>
<evidence type="ECO:0000313" key="19">
    <source>
        <dbReference type="EMBL" id="KAF0975852.1"/>
    </source>
</evidence>
<evidence type="ECO:0000256" key="15">
    <source>
        <dbReference type="SAM" id="Phobius"/>
    </source>
</evidence>
<evidence type="ECO:0000256" key="10">
    <source>
        <dbReference type="ARBA" id="ARBA00047899"/>
    </source>
</evidence>
<dbReference type="VEuPathDB" id="AmoebaDB:NF0104510"/>
<keyword evidence="15" id="KW-0812">Transmembrane</keyword>
<keyword evidence="5" id="KW-0677">Repeat</keyword>
<keyword evidence="12" id="KW-0245">EGF-like domain</keyword>
<evidence type="ECO:0000256" key="7">
    <source>
        <dbReference type="ARBA" id="ARBA00022777"/>
    </source>
</evidence>
<dbReference type="PANTHER" id="PTHR43671:SF98">
    <property type="entry name" value="SERINE_THREONINE-PROTEIN KINASE NEK11"/>
    <property type="match status" value="1"/>
</dbReference>
<evidence type="ECO:0000256" key="1">
    <source>
        <dbReference type="ARBA" id="ARBA00010886"/>
    </source>
</evidence>
<keyword evidence="4" id="KW-0808">Transferase</keyword>
<dbReference type="InterPro" id="IPR000719">
    <property type="entry name" value="Prot_kinase_dom"/>
</dbReference>
<dbReference type="Pfam" id="PF00069">
    <property type="entry name" value="Pkinase"/>
    <property type="match status" value="1"/>
</dbReference>
<comment type="catalytic activity">
    <reaction evidence="10">
        <text>L-threonyl-[protein] + ATP = O-phospho-L-threonyl-[protein] + ADP + H(+)</text>
        <dbReference type="Rhea" id="RHEA:46608"/>
        <dbReference type="Rhea" id="RHEA-COMP:11060"/>
        <dbReference type="Rhea" id="RHEA-COMP:11605"/>
        <dbReference type="ChEBI" id="CHEBI:15378"/>
        <dbReference type="ChEBI" id="CHEBI:30013"/>
        <dbReference type="ChEBI" id="CHEBI:30616"/>
        <dbReference type="ChEBI" id="CHEBI:61977"/>
        <dbReference type="ChEBI" id="CHEBI:456216"/>
        <dbReference type="EC" id="2.7.11.1"/>
    </reaction>
</comment>
<dbReference type="PROSITE" id="PS00107">
    <property type="entry name" value="PROTEIN_KINASE_ATP"/>
    <property type="match status" value="1"/>
</dbReference>
<dbReference type="PROSITE" id="PS51125">
    <property type="entry name" value="NHL"/>
    <property type="match status" value="1"/>
</dbReference>
<dbReference type="Gene3D" id="3.30.200.20">
    <property type="entry name" value="Phosphorylase Kinase, domain 1"/>
    <property type="match status" value="1"/>
</dbReference>
<protein>
    <recommendedName>
        <fullName evidence="2">non-specific serine/threonine protein kinase</fullName>
        <ecNumber evidence="2">2.7.11.1</ecNumber>
    </recommendedName>
</protein>
<proteinExistence type="inferred from homology"/>
<dbReference type="SUPFAM" id="SSF101898">
    <property type="entry name" value="NHL repeat"/>
    <property type="match status" value="2"/>
</dbReference>
<comment type="similarity">
    <text evidence="1">Belongs to the protein kinase superfamily. NEK Ser/Thr protein kinase family. NIMA subfamily.</text>
</comment>
<keyword evidence="7" id="KW-0418">Kinase</keyword>
<evidence type="ECO:0000256" key="6">
    <source>
        <dbReference type="ARBA" id="ARBA00022741"/>
    </source>
</evidence>
<dbReference type="Proteomes" id="UP000444721">
    <property type="component" value="Unassembled WGS sequence"/>
</dbReference>
<dbReference type="VEuPathDB" id="AmoebaDB:FDP41_005179"/>
<dbReference type="PANTHER" id="PTHR43671">
    <property type="entry name" value="SERINE/THREONINE-PROTEIN KINASE NEK"/>
    <property type="match status" value="1"/>
</dbReference>
<feature type="chain" id="PRO_5025638793" description="non-specific serine/threonine protein kinase" evidence="16">
    <location>
        <begin position="29"/>
        <end position="1437"/>
    </location>
</feature>
<dbReference type="EMBL" id="VFQX01000043">
    <property type="protein sequence ID" value="KAF0975852.1"/>
    <property type="molecule type" value="Genomic_DNA"/>
</dbReference>
<feature type="signal peptide" evidence="16">
    <location>
        <begin position="1"/>
        <end position="28"/>
    </location>
</feature>
<dbReference type="SUPFAM" id="SSF63829">
    <property type="entry name" value="Calcium-dependent phosphotriesterase"/>
    <property type="match status" value="1"/>
</dbReference>
<comment type="catalytic activity">
    <reaction evidence="11">
        <text>L-seryl-[protein] + ATP = O-phospho-L-seryl-[protein] + ADP + H(+)</text>
        <dbReference type="Rhea" id="RHEA:17989"/>
        <dbReference type="Rhea" id="RHEA-COMP:9863"/>
        <dbReference type="Rhea" id="RHEA-COMP:11604"/>
        <dbReference type="ChEBI" id="CHEBI:15378"/>
        <dbReference type="ChEBI" id="CHEBI:29999"/>
        <dbReference type="ChEBI" id="CHEBI:30616"/>
        <dbReference type="ChEBI" id="CHEBI:83421"/>
        <dbReference type="ChEBI" id="CHEBI:456216"/>
        <dbReference type="EC" id="2.7.11.1"/>
    </reaction>
</comment>
<keyword evidence="20" id="KW-1185">Reference proteome</keyword>
<dbReference type="Pfam" id="PF01436">
    <property type="entry name" value="NHL"/>
    <property type="match status" value="1"/>
</dbReference>
<dbReference type="SUPFAM" id="SSF57184">
    <property type="entry name" value="Growth factor receptor domain"/>
    <property type="match status" value="1"/>
</dbReference>
<comment type="caution">
    <text evidence="19">The sequence shown here is derived from an EMBL/GenBank/DDBJ whole genome shotgun (WGS) entry which is preliminary data.</text>
</comment>
<keyword evidence="3" id="KW-0723">Serine/threonine-protein kinase</keyword>
<dbReference type="InterPro" id="IPR011009">
    <property type="entry name" value="Kinase-like_dom_sf"/>
</dbReference>
<keyword evidence="8 14" id="KW-0067">ATP-binding</keyword>
<evidence type="ECO:0000256" key="8">
    <source>
        <dbReference type="ARBA" id="ARBA00022840"/>
    </source>
</evidence>
<dbReference type="Gene3D" id="2.10.25.10">
    <property type="entry name" value="Laminin"/>
    <property type="match status" value="1"/>
</dbReference>
<feature type="transmembrane region" description="Helical" evidence="15">
    <location>
        <begin position="1063"/>
        <end position="1089"/>
    </location>
</feature>
<evidence type="ECO:0000256" key="12">
    <source>
        <dbReference type="PROSITE-ProRule" id="PRU00076"/>
    </source>
</evidence>
<organism evidence="19 20">
    <name type="scientific">Naegleria fowleri</name>
    <name type="common">Brain eating amoeba</name>
    <dbReference type="NCBI Taxonomy" id="5763"/>
    <lineage>
        <taxon>Eukaryota</taxon>
        <taxon>Discoba</taxon>
        <taxon>Heterolobosea</taxon>
        <taxon>Tetramitia</taxon>
        <taxon>Eutetramitia</taxon>
        <taxon>Vahlkampfiidae</taxon>
        <taxon>Naegleria</taxon>
    </lineage>
</organism>
<dbReference type="SMART" id="SM00220">
    <property type="entry name" value="S_TKc"/>
    <property type="match status" value="1"/>
</dbReference>
<accession>A0A6A5BLW4</accession>
<dbReference type="PROSITE" id="PS50026">
    <property type="entry name" value="EGF_3"/>
    <property type="match status" value="1"/>
</dbReference>
<dbReference type="VEuPathDB" id="AmoebaDB:NfTy_052220"/>
<dbReference type="InterPro" id="IPR009030">
    <property type="entry name" value="Growth_fac_rcpt_cys_sf"/>
</dbReference>